<evidence type="ECO:0000313" key="2">
    <source>
        <dbReference type="EMBL" id="KAK7457906.1"/>
    </source>
</evidence>
<feature type="region of interest" description="Disordered" evidence="1">
    <location>
        <begin position="276"/>
        <end position="366"/>
    </location>
</feature>
<accession>A0ABR1JCF5</accession>
<feature type="region of interest" description="Disordered" evidence="1">
    <location>
        <begin position="466"/>
        <end position="572"/>
    </location>
</feature>
<sequence>MPKKWVQSMQLAFFNSKIPDFVKAQLDGKVKTHFEPLLWAEWTAGGYDLVPVPSEDAPEAEKEIYRQHVDRRKRQLIGWFYNNATKQKQQGSVSDNTVQNIVSASSSRSKGTRSRTDIQNFSSTHYNELVKPKVDAELDRMRTESGGKLAKGAHLPVVTRVTRDVWELLSDDVKREVKRKREEEDFDQKRGADGRKIIKEFPRYLNTICNKIRSETNFTVSVMVGGWDETEQRIVVHSFHAGENELGLPFNVAHPEYKAQWSDAFGKFASSYIKGERIRNPNADPPVGPRKLPSPQLLVPGPSHSASSEPPVQATTGLSHSPIPSRSISPLGGPALPLEGAGTTSQTVPRNIPFSQSSSSAPSSLNYPATLSSQTVSADTILHPARFSPTLGLEPTIPSSQAQSLPQAALPSQMVSADTVLRPAHFSSALGPSSLPFPLDPVLLNGLHSGAQNHIASPPAVSLAHVPNPSSLGPSEPMPYFGPAARPPESEETVPQAEQQGRGRGRGGRGGHGGRGGGQKRKAPSGAGKGGTDNNPAPKKKGRKEAEPTENDKGENMRRSGRERQPPARYVT</sequence>
<feature type="compositionally biased region" description="Low complexity" evidence="1">
    <location>
        <begin position="318"/>
        <end position="342"/>
    </location>
</feature>
<protein>
    <submittedName>
        <fullName evidence="2">Uncharacterized protein</fullName>
    </submittedName>
</protein>
<comment type="caution">
    <text evidence="2">The sequence shown here is derived from an EMBL/GenBank/DDBJ whole genome shotgun (WGS) entry which is preliminary data.</text>
</comment>
<organism evidence="2 3">
    <name type="scientific">Marasmiellus scandens</name>
    <dbReference type="NCBI Taxonomy" id="2682957"/>
    <lineage>
        <taxon>Eukaryota</taxon>
        <taxon>Fungi</taxon>
        <taxon>Dikarya</taxon>
        <taxon>Basidiomycota</taxon>
        <taxon>Agaricomycotina</taxon>
        <taxon>Agaricomycetes</taxon>
        <taxon>Agaricomycetidae</taxon>
        <taxon>Agaricales</taxon>
        <taxon>Marasmiineae</taxon>
        <taxon>Omphalotaceae</taxon>
        <taxon>Marasmiellus</taxon>
    </lineage>
</organism>
<keyword evidence="3" id="KW-1185">Reference proteome</keyword>
<evidence type="ECO:0000256" key="1">
    <source>
        <dbReference type="SAM" id="MobiDB-lite"/>
    </source>
</evidence>
<feature type="compositionally biased region" description="Basic and acidic residues" evidence="1">
    <location>
        <begin position="544"/>
        <end position="566"/>
    </location>
</feature>
<feature type="compositionally biased region" description="Polar residues" evidence="1">
    <location>
        <begin position="304"/>
        <end position="317"/>
    </location>
</feature>
<gene>
    <name evidence="2" type="ORF">VKT23_010253</name>
</gene>
<evidence type="ECO:0000313" key="3">
    <source>
        <dbReference type="Proteomes" id="UP001498398"/>
    </source>
</evidence>
<feature type="compositionally biased region" description="Low complexity" evidence="1">
    <location>
        <begin position="355"/>
        <end position="364"/>
    </location>
</feature>
<dbReference type="Proteomes" id="UP001498398">
    <property type="component" value="Unassembled WGS sequence"/>
</dbReference>
<name>A0ABR1JCF5_9AGAR</name>
<dbReference type="EMBL" id="JBANRG010000019">
    <property type="protein sequence ID" value="KAK7457906.1"/>
    <property type="molecule type" value="Genomic_DNA"/>
</dbReference>
<reference evidence="2 3" key="1">
    <citation type="submission" date="2024-01" db="EMBL/GenBank/DDBJ databases">
        <title>A draft genome for the cacao thread blight pathogen Marasmiellus scandens.</title>
        <authorList>
            <person name="Baruah I.K."/>
            <person name="Leung J."/>
            <person name="Bukari Y."/>
            <person name="Amoako-Attah I."/>
            <person name="Meinhardt L.W."/>
            <person name="Bailey B.A."/>
            <person name="Cohen S.P."/>
        </authorList>
    </citation>
    <scope>NUCLEOTIDE SEQUENCE [LARGE SCALE GENOMIC DNA]</scope>
    <source>
        <strain evidence="2 3">GH-19</strain>
    </source>
</reference>
<proteinExistence type="predicted"/>